<dbReference type="Pfam" id="PF05185">
    <property type="entry name" value="PRMT5"/>
    <property type="match status" value="1"/>
</dbReference>
<organism evidence="3 4">
    <name type="scientific">Tanacetum coccineum</name>
    <dbReference type="NCBI Taxonomy" id="301880"/>
    <lineage>
        <taxon>Eukaryota</taxon>
        <taxon>Viridiplantae</taxon>
        <taxon>Streptophyta</taxon>
        <taxon>Embryophyta</taxon>
        <taxon>Tracheophyta</taxon>
        <taxon>Spermatophyta</taxon>
        <taxon>Magnoliopsida</taxon>
        <taxon>eudicotyledons</taxon>
        <taxon>Gunneridae</taxon>
        <taxon>Pentapetalae</taxon>
        <taxon>asterids</taxon>
        <taxon>campanulids</taxon>
        <taxon>Asterales</taxon>
        <taxon>Asteraceae</taxon>
        <taxon>Asteroideae</taxon>
        <taxon>Anthemideae</taxon>
        <taxon>Anthemidinae</taxon>
        <taxon>Tanacetum</taxon>
    </lineage>
</organism>
<feature type="domain" description="PRMT5 arginine-N-methyltransferase" evidence="2">
    <location>
        <begin position="6"/>
        <end position="41"/>
    </location>
</feature>
<dbReference type="InterPro" id="IPR025799">
    <property type="entry name" value="Arg_MeTrfase"/>
</dbReference>
<evidence type="ECO:0000313" key="4">
    <source>
        <dbReference type="Proteomes" id="UP001151760"/>
    </source>
</evidence>
<dbReference type="InterPro" id="IPR029063">
    <property type="entry name" value="SAM-dependent_MTases_sf"/>
</dbReference>
<dbReference type="Proteomes" id="UP001151760">
    <property type="component" value="Unassembled WGS sequence"/>
</dbReference>
<evidence type="ECO:0000259" key="2">
    <source>
        <dbReference type="Pfam" id="PF05185"/>
    </source>
</evidence>
<comment type="caution">
    <text evidence="3">The sequence shown here is derived from an EMBL/GenBank/DDBJ whole genome shotgun (WGS) entry which is preliminary data.</text>
</comment>
<dbReference type="PANTHER" id="PTHR10738">
    <property type="entry name" value="PROTEIN ARGININE N-METHYLTRANSFERASE 5"/>
    <property type="match status" value="1"/>
</dbReference>
<proteinExistence type="predicted"/>
<dbReference type="EMBL" id="BQNB010009009">
    <property type="protein sequence ID" value="GJS57485.1"/>
    <property type="molecule type" value="Genomic_DNA"/>
</dbReference>
<gene>
    <name evidence="3" type="ORF">Tco_0652269</name>
</gene>
<keyword evidence="4" id="KW-1185">Reference proteome</keyword>
<reference evidence="3" key="1">
    <citation type="journal article" date="2022" name="Int. J. Mol. Sci.">
        <title>Draft Genome of Tanacetum Coccineum: Genomic Comparison of Closely Related Tanacetum-Family Plants.</title>
        <authorList>
            <person name="Yamashiro T."/>
            <person name="Shiraishi A."/>
            <person name="Nakayama K."/>
            <person name="Satake H."/>
        </authorList>
    </citation>
    <scope>NUCLEOTIDE SEQUENCE</scope>
</reference>
<dbReference type="Pfam" id="PF00071">
    <property type="entry name" value="Ras"/>
    <property type="match status" value="1"/>
</dbReference>
<accession>A0ABQ4WXH2</accession>
<dbReference type="PANTHER" id="PTHR10738:SF0">
    <property type="entry name" value="PROTEIN ARGININE N-METHYLTRANSFERASE 5"/>
    <property type="match status" value="1"/>
</dbReference>
<protein>
    <submittedName>
        <fullName evidence="3">GTP binding protein</fullName>
    </submittedName>
</protein>
<reference evidence="3" key="2">
    <citation type="submission" date="2022-01" db="EMBL/GenBank/DDBJ databases">
        <authorList>
            <person name="Yamashiro T."/>
            <person name="Shiraishi A."/>
            <person name="Satake H."/>
            <person name="Nakayama K."/>
        </authorList>
    </citation>
    <scope>NUCLEOTIDE SEQUENCE</scope>
</reference>
<dbReference type="Gene3D" id="3.40.50.150">
    <property type="entry name" value="Vaccinia Virus protein VP39"/>
    <property type="match status" value="1"/>
</dbReference>
<evidence type="ECO:0000256" key="1">
    <source>
        <dbReference type="ARBA" id="ARBA00022691"/>
    </source>
</evidence>
<evidence type="ECO:0000313" key="3">
    <source>
        <dbReference type="EMBL" id="GJS57485.1"/>
    </source>
</evidence>
<dbReference type="InterPro" id="IPR001806">
    <property type="entry name" value="Small_GTPase"/>
</dbReference>
<name>A0ABQ4WXH2_9ASTR</name>
<dbReference type="InterPro" id="IPR035075">
    <property type="entry name" value="PRMT5"/>
</dbReference>
<sequence length="122" mass="13783">MDPLSEQERFEHGYRDFLQPPLQPLMDNLEAQIYETFEKDGEARIYTEENGLFFMETSAKTAANVNGVFHEIVTHTCLMVSETIVLSETAKRLPRAQPTQNPTGMVLVDRPAEGARIASYCS</sequence>
<keyword evidence="1" id="KW-0949">S-adenosyl-L-methionine</keyword>